<dbReference type="EMBL" id="CP159992">
    <property type="protein sequence ID" value="XCP93680.1"/>
    <property type="molecule type" value="Genomic_DNA"/>
</dbReference>
<evidence type="ECO:0000313" key="1">
    <source>
        <dbReference type="EMBL" id="XCP93680.1"/>
    </source>
</evidence>
<proteinExistence type="predicted"/>
<name>A0AAU8NC76_9BACL</name>
<protein>
    <submittedName>
        <fullName evidence="1">Uncharacterized protein</fullName>
    </submittedName>
</protein>
<dbReference type="RefSeq" id="WP_366290587.1">
    <property type="nucleotide sequence ID" value="NZ_CP159992.1"/>
</dbReference>
<organism evidence="1">
    <name type="scientific">Paenibacillus sp. AN1007</name>
    <dbReference type="NCBI Taxonomy" id="3151385"/>
    <lineage>
        <taxon>Bacteria</taxon>
        <taxon>Bacillati</taxon>
        <taxon>Bacillota</taxon>
        <taxon>Bacilli</taxon>
        <taxon>Bacillales</taxon>
        <taxon>Paenibacillaceae</taxon>
        <taxon>Paenibacillus</taxon>
    </lineage>
</organism>
<dbReference type="AlphaFoldDB" id="A0AAU8NC76"/>
<reference evidence="1" key="1">
    <citation type="submission" date="2024-05" db="EMBL/GenBank/DDBJ databases">
        <title>Draft genome assemblies of 36 bacteria isolated from hibernating arctic ground squirrels.</title>
        <authorList>
            <person name="McKee H."/>
            <person name="Mullen L."/>
            <person name="Drown D.M."/>
            <person name="Duddleston K.N."/>
        </authorList>
    </citation>
    <scope>NUCLEOTIDE SEQUENCE</scope>
    <source>
        <strain evidence="1">AN1007</strain>
    </source>
</reference>
<gene>
    <name evidence="1" type="ORF">ABXS70_21100</name>
</gene>
<accession>A0AAU8NC76</accession>
<sequence>MSKSIYLKNKDELLPEELMAYTLAKLGSYAWSRTEMYKPNRMYERPAGFYFRFHNADQVYEQLKACIKEFKGNLKWIIHVSPVTRHQNYVVEPADVYYAKQAETYQVNMELRDVLQASYEDICELAIQDIPLLCNHIEQWFELEHKQLYPPTIPN</sequence>